<name>A0A7X8SJ94_9BACT</name>
<evidence type="ECO:0000313" key="2">
    <source>
        <dbReference type="EMBL" id="NLR91152.1"/>
    </source>
</evidence>
<organism evidence="2 3">
    <name type="scientific">Flammeovirga agarivorans</name>
    <dbReference type="NCBI Taxonomy" id="2726742"/>
    <lineage>
        <taxon>Bacteria</taxon>
        <taxon>Pseudomonadati</taxon>
        <taxon>Bacteroidota</taxon>
        <taxon>Cytophagia</taxon>
        <taxon>Cytophagales</taxon>
        <taxon>Flammeovirgaceae</taxon>
        <taxon>Flammeovirga</taxon>
    </lineage>
</organism>
<feature type="domain" description="N-acetyltransferase" evidence="1">
    <location>
        <begin position="12"/>
        <end position="161"/>
    </location>
</feature>
<dbReference type="Gene3D" id="3.40.630.30">
    <property type="match status" value="1"/>
</dbReference>
<evidence type="ECO:0000259" key="1">
    <source>
        <dbReference type="PROSITE" id="PS51186"/>
    </source>
</evidence>
<proteinExistence type="predicted"/>
<keyword evidence="2" id="KW-0808">Transferase</keyword>
<dbReference type="PROSITE" id="PS51186">
    <property type="entry name" value="GNAT"/>
    <property type="match status" value="1"/>
</dbReference>
<protein>
    <submittedName>
        <fullName evidence="2">GNAT family N-acetyltransferase</fullName>
    </submittedName>
</protein>
<sequence>MLLKEKDNLMFYLSEQLNPFEINDLFQLWNSVYPMQLAYKDLDCIREYLTALHHKKHILVKTPTNKVIGWFFSFERDGERWFAILINNEYKRKGLGSDLIKLAKKQFAPLNGWVIDHERYYRLDGEKYVSPLAFYLRHGFRIATDVRLEIPTLSAVKIHYP</sequence>
<dbReference type="GO" id="GO:0016747">
    <property type="term" value="F:acyltransferase activity, transferring groups other than amino-acyl groups"/>
    <property type="evidence" value="ECO:0007669"/>
    <property type="project" value="InterPro"/>
</dbReference>
<dbReference type="EMBL" id="JABAIL010000002">
    <property type="protein sequence ID" value="NLR91152.1"/>
    <property type="molecule type" value="Genomic_DNA"/>
</dbReference>
<comment type="caution">
    <text evidence="2">The sequence shown here is derived from an EMBL/GenBank/DDBJ whole genome shotgun (WGS) entry which is preliminary data.</text>
</comment>
<evidence type="ECO:0000313" key="3">
    <source>
        <dbReference type="Proteomes" id="UP000585050"/>
    </source>
</evidence>
<dbReference type="Proteomes" id="UP000585050">
    <property type="component" value="Unassembled WGS sequence"/>
</dbReference>
<gene>
    <name evidence="2" type="ORF">HGP29_08035</name>
</gene>
<dbReference type="AlphaFoldDB" id="A0A7X8SJ94"/>
<accession>A0A7X8SJ94</accession>
<reference evidence="2 3" key="1">
    <citation type="submission" date="2020-04" db="EMBL/GenBank/DDBJ databases">
        <title>Flammeovirga sp. SR4, a novel species isolated from seawater.</title>
        <authorList>
            <person name="Wang X."/>
        </authorList>
    </citation>
    <scope>NUCLEOTIDE SEQUENCE [LARGE SCALE GENOMIC DNA]</scope>
    <source>
        <strain evidence="2 3">SR4</strain>
    </source>
</reference>
<dbReference type="InterPro" id="IPR000182">
    <property type="entry name" value="GNAT_dom"/>
</dbReference>
<keyword evidence="3" id="KW-1185">Reference proteome</keyword>
<dbReference type="InterPro" id="IPR016181">
    <property type="entry name" value="Acyl_CoA_acyltransferase"/>
</dbReference>
<dbReference type="SUPFAM" id="SSF55729">
    <property type="entry name" value="Acyl-CoA N-acyltransferases (Nat)"/>
    <property type="match status" value="1"/>
</dbReference>
<dbReference type="RefSeq" id="WP_168881851.1">
    <property type="nucleotide sequence ID" value="NZ_JABAIL010000002.1"/>
</dbReference>